<evidence type="ECO:0000313" key="9">
    <source>
        <dbReference type="Proteomes" id="UP000503349"/>
    </source>
</evidence>
<gene>
    <name evidence="8" type="ORF">EXN66_Car003120</name>
</gene>
<dbReference type="SUPFAM" id="SSF48726">
    <property type="entry name" value="Immunoglobulin"/>
    <property type="match status" value="1"/>
</dbReference>
<evidence type="ECO:0000256" key="6">
    <source>
        <dbReference type="SAM" id="SignalP"/>
    </source>
</evidence>
<reference evidence="8 9" key="1">
    <citation type="submission" date="2019-02" db="EMBL/GenBank/DDBJ databases">
        <title>Opniocepnalus argus genome.</title>
        <authorList>
            <person name="Zhou C."/>
            <person name="Xiao S."/>
        </authorList>
    </citation>
    <scope>NUCLEOTIDE SEQUENCE [LARGE SCALE GENOMIC DNA]</scope>
    <source>
        <strain evidence="8">OARG1902GOOAL</strain>
        <tissue evidence="8">Muscle</tissue>
    </source>
</reference>
<feature type="signal peptide" evidence="6">
    <location>
        <begin position="1"/>
        <end position="23"/>
    </location>
</feature>
<dbReference type="GO" id="GO:0004888">
    <property type="term" value="F:transmembrane signaling receptor activity"/>
    <property type="evidence" value="ECO:0007669"/>
    <property type="project" value="TreeGrafter"/>
</dbReference>
<keyword evidence="5" id="KW-1133">Transmembrane helix</keyword>
<feature type="chain" id="PRO_5026338832" evidence="6">
    <location>
        <begin position="24"/>
        <end position="310"/>
    </location>
</feature>
<evidence type="ECO:0000313" key="8">
    <source>
        <dbReference type="EMBL" id="KAF3687448.1"/>
    </source>
</evidence>
<dbReference type="Gene3D" id="2.60.40.10">
    <property type="entry name" value="Immunoglobulins"/>
    <property type="match status" value="1"/>
</dbReference>
<dbReference type="InterPro" id="IPR013783">
    <property type="entry name" value="Ig-like_fold"/>
</dbReference>
<evidence type="ECO:0000256" key="4">
    <source>
        <dbReference type="SAM" id="MobiDB-lite"/>
    </source>
</evidence>
<evidence type="ECO:0000256" key="5">
    <source>
        <dbReference type="SAM" id="Phobius"/>
    </source>
</evidence>
<sequence>MFTMRKTFVCVVYIFSALTIVETLSVTGHTGKNVTFECSDWNTLFKVKSNAKYLCESPCTKDKHIIIKAEFGKTEQKDRIYLNNTGDVLSVTFADAQKLDSKTYYCGVERYGTDRLLQVNLKVTDARVGSTVSSAVTDSFMFLDSLVIVTDMSHTMLYTTSAASGTSEVGSILFLFIGLTIIITILLVLLKLMRNMKRQNLLKASRTTQEEAGHHDVRFEDNHTQNSPDEVFTVHHFTDVPPENLYANYSVHPDRACIESRDTDPISELVYSVVQLPQQQIKLTEQSKTNQSKRNNVTSLYSIIELPQAT</sequence>
<evidence type="ECO:0000256" key="2">
    <source>
        <dbReference type="ARBA" id="ARBA00022692"/>
    </source>
</evidence>
<dbReference type="PANTHER" id="PTHR11860">
    <property type="entry name" value="POLYMERIC-IMMUNOGLOBULIN RECEPTOR"/>
    <property type="match status" value="1"/>
</dbReference>
<dbReference type="PANTHER" id="PTHR11860:SF87">
    <property type="entry name" value="CMRF35-LIKE MOLECULE 8"/>
    <property type="match status" value="1"/>
</dbReference>
<evidence type="ECO:0000256" key="3">
    <source>
        <dbReference type="ARBA" id="ARBA00023136"/>
    </source>
</evidence>
<feature type="compositionally biased region" description="Basic and acidic residues" evidence="4">
    <location>
        <begin position="208"/>
        <end position="223"/>
    </location>
</feature>
<keyword evidence="6" id="KW-0732">Signal</keyword>
<proteinExistence type="predicted"/>
<name>A0A6G1PBN4_CHAAH</name>
<feature type="region of interest" description="Disordered" evidence="4">
    <location>
        <begin position="205"/>
        <end position="225"/>
    </location>
</feature>
<dbReference type="GO" id="GO:0005886">
    <property type="term" value="C:plasma membrane"/>
    <property type="evidence" value="ECO:0007669"/>
    <property type="project" value="TreeGrafter"/>
</dbReference>
<dbReference type="InterPro" id="IPR013106">
    <property type="entry name" value="Ig_V-set"/>
</dbReference>
<protein>
    <submittedName>
        <fullName evidence="8">CMRF35-like molecule 1</fullName>
    </submittedName>
</protein>
<evidence type="ECO:0000256" key="1">
    <source>
        <dbReference type="ARBA" id="ARBA00004370"/>
    </source>
</evidence>
<dbReference type="InterPro" id="IPR036179">
    <property type="entry name" value="Ig-like_dom_sf"/>
</dbReference>
<dbReference type="AlphaFoldDB" id="A0A6G1PBN4"/>
<feature type="transmembrane region" description="Helical" evidence="5">
    <location>
        <begin position="169"/>
        <end position="190"/>
    </location>
</feature>
<organism evidence="8 9">
    <name type="scientific">Channa argus</name>
    <name type="common">Northern snakehead</name>
    <name type="synonym">Ophicephalus argus</name>
    <dbReference type="NCBI Taxonomy" id="215402"/>
    <lineage>
        <taxon>Eukaryota</taxon>
        <taxon>Metazoa</taxon>
        <taxon>Chordata</taxon>
        <taxon>Craniata</taxon>
        <taxon>Vertebrata</taxon>
        <taxon>Euteleostomi</taxon>
        <taxon>Actinopterygii</taxon>
        <taxon>Neopterygii</taxon>
        <taxon>Teleostei</taxon>
        <taxon>Neoteleostei</taxon>
        <taxon>Acanthomorphata</taxon>
        <taxon>Anabantaria</taxon>
        <taxon>Anabantiformes</taxon>
        <taxon>Channoidei</taxon>
        <taxon>Channidae</taxon>
        <taxon>Channa</taxon>
    </lineage>
</organism>
<keyword evidence="9" id="KW-1185">Reference proteome</keyword>
<evidence type="ECO:0000259" key="7">
    <source>
        <dbReference type="Pfam" id="PF07686"/>
    </source>
</evidence>
<dbReference type="EMBL" id="CM015714">
    <property type="protein sequence ID" value="KAF3687448.1"/>
    <property type="molecule type" value="Genomic_DNA"/>
</dbReference>
<dbReference type="InterPro" id="IPR050671">
    <property type="entry name" value="CD300_family_receptors"/>
</dbReference>
<feature type="domain" description="Immunoglobulin V-set" evidence="7">
    <location>
        <begin position="25"/>
        <end position="114"/>
    </location>
</feature>
<reference evidence="9" key="2">
    <citation type="submission" date="2019-02" db="EMBL/GenBank/DDBJ databases">
        <title>Opniocepnalus argus Var Kimnra genome.</title>
        <authorList>
            <person name="Zhou C."/>
            <person name="Xiao S."/>
        </authorList>
    </citation>
    <scope>NUCLEOTIDE SEQUENCE [LARGE SCALE GENOMIC DNA]</scope>
</reference>
<keyword evidence="2 5" id="KW-0812">Transmembrane</keyword>
<keyword evidence="3 5" id="KW-0472">Membrane</keyword>
<comment type="subcellular location">
    <subcellularLocation>
        <location evidence="1">Membrane</location>
    </subcellularLocation>
</comment>
<accession>A0A6G1PBN4</accession>
<dbReference type="Pfam" id="PF07686">
    <property type="entry name" value="V-set"/>
    <property type="match status" value="1"/>
</dbReference>
<dbReference type="Proteomes" id="UP000503349">
    <property type="component" value="Chromosome 3"/>
</dbReference>